<dbReference type="PANTHER" id="PTHR47937:SF5">
    <property type="entry name" value="PENTATRICOPEPTIDE REPEAT-CONTAINING PROTEIN"/>
    <property type="match status" value="1"/>
</dbReference>
<proteinExistence type="predicted"/>
<evidence type="ECO:0000313" key="2">
    <source>
        <dbReference type="EMBL" id="KAF3949676.1"/>
    </source>
</evidence>
<sequence>MALSKLTQIRILARPPYHHHHPPPQSTFISLRSLSFSSPEEAAAERRRRKRRLRIEPPLSSLNRSQQQQQTQQPQKPQQSQIPQNPNSPKLPEHVSALSGNRLNLHNRILTLIRQNDLEEASLFTRHSVYSNCRPTIFTVNSVLFGEGGYAVL</sequence>
<dbReference type="PANTHER" id="PTHR47937">
    <property type="entry name" value="PLASTID TRANSCRIPTIONALLY ACTIVE CHROMOSOME 2-LIKE PROTEIN"/>
    <property type="match status" value="1"/>
</dbReference>
<dbReference type="Proteomes" id="UP000737018">
    <property type="component" value="Unassembled WGS sequence"/>
</dbReference>
<evidence type="ECO:0000313" key="3">
    <source>
        <dbReference type="Proteomes" id="UP000737018"/>
    </source>
</evidence>
<accession>A0A8J4VHX9</accession>
<feature type="compositionally biased region" description="Low complexity" evidence="1">
    <location>
        <begin position="57"/>
        <end position="88"/>
    </location>
</feature>
<gene>
    <name evidence="2" type="ORF">CMV_024481</name>
</gene>
<keyword evidence="3" id="KW-1185">Reference proteome</keyword>
<name>A0A8J4VHX9_9ROSI</name>
<dbReference type="EMBL" id="JRKL02005931">
    <property type="protein sequence ID" value="KAF3949676.1"/>
    <property type="molecule type" value="Genomic_DNA"/>
</dbReference>
<protein>
    <submittedName>
        <fullName evidence="2">Uncharacterized protein</fullName>
    </submittedName>
</protein>
<dbReference type="AlphaFoldDB" id="A0A8J4VHX9"/>
<evidence type="ECO:0000256" key="1">
    <source>
        <dbReference type="SAM" id="MobiDB-lite"/>
    </source>
</evidence>
<dbReference type="InterPro" id="IPR052308">
    <property type="entry name" value="PPR_domain-containing"/>
</dbReference>
<reference evidence="2" key="1">
    <citation type="submission" date="2020-03" db="EMBL/GenBank/DDBJ databases">
        <title>Castanea mollissima Vanexum genome sequencing.</title>
        <authorList>
            <person name="Staton M."/>
        </authorList>
    </citation>
    <scope>NUCLEOTIDE SEQUENCE</scope>
    <source>
        <tissue evidence="2">Leaf</tissue>
    </source>
</reference>
<comment type="caution">
    <text evidence="2">The sequence shown here is derived from an EMBL/GenBank/DDBJ whole genome shotgun (WGS) entry which is preliminary data.</text>
</comment>
<feature type="region of interest" description="Disordered" evidence="1">
    <location>
        <begin position="40"/>
        <end position="93"/>
    </location>
</feature>
<dbReference type="OrthoDB" id="1745269at2759"/>
<organism evidence="2 3">
    <name type="scientific">Castanea mollissima</name>
    <name type="common">Chinese chestnut</name>
    <dbReference type="NCBI Taxonomy" id="60419"/>
    <lineage>
        <taxon>Eukaryota</taxon>
        <taxon>Viridiplantae</taxon>
        <taxon>Streptophyta</taxon>
        <taxon>Embryophyta</taxon>
        <taxon>Tracheophyta</taxon>
        <taxon>Spermatophyta</taxon>
        <taxon>Magnoliopsida</taxon>
        <taxon>eudicotyledons</taxon>
        <taxon>Gunneridae</taxon>
        <taxon>Pentapetalae</taxon>
        <taxon>rosids</taxon>
        <taxon>fabids</taxon>
        <taxon>Fagales</taxon>
        <taxon>Fagaceae</taxon>
        <taxon>Castanea</taxon>
    </lineage>
</organism>